<dbReference type="InterPro" id="IPR053876">
    <property type="entry name" value="Phage_int_M"/>
</dbReference>
<organism evidence="6 7">
    <name type="scientific">Candidatus Accumulibacter proximus</name>
    <dbReference type="NCBI Taxonomy" id="2954385"/>
    <lineage>
        <taxon>Bacteria</taxon>
        <taxon>Pseudomonadati</taxon>
        <taxon>Pseudomonadota</taxon>
        <taxon>Betaproteobacteria</taxon>
        <taxon>Candidatus Accumulibacter</taxon>
    </lineage>
</organism>
<dbReference type="Gene3D" id="1.10.443.10">
    <property type="entry name" value="Intergrase catalytic core"/>
    <property type="match status" value="1"/>
</dbReference>
<dbReference type="GO" id="GO:0006310">
    <property type="term" value="P:DNA recombination"/>
    <property type="evidence" value="ECO:0007669"/>
    <property type="project" value="UniProtKB-KW"/>
</dbReference>
<keyword evidence="4" id="KW-0233">DNA recombination</keyword>
<dbReference type="Gene3D" id="3.30.160.390">
    <property type="entry name" value="Integrase, DNA-binding domain"/>
    <property type="match status" value="1"/>
</dbReference>
<dbReference type="InterPro" id="IPR002104">
    <property type="entry name" value="Integrase_catalytic"/>
</dbReference>
<dbReference type="InterPro" id="IPR025166">
    <property type="entry name" value="Integrase_DNA_bind_dom"/>
</dbReference>
<dbReference type="GO" id="GO:0015074">
    <property type="term" value="P:DNA integration"/>
    <property type="evidence" value="ECO:0007669"/>
    <property type="project" value="UniProtKB-KW"/>
</dbReference>
<dbReference type="InterPro" id="IPR050808">
    <property type="entry name" value="Phage_Integrase"/>
</dbReference>
<dbReference type="Pfam" id="PF13356">
    <property type="entry name" value="Arm-DNA-bind_3"/>
    <property type="match status" value="1"/>
</dbReference>
<evidence type="ECO:0000313" key="7">
    <source>
        <dbReference type="Proteomes" id="UP000697998"/>
    </source>
</evidence>
<dbReference type="GO" id="GO:0003677">
    <property type="term" value="F:DNA binding"/>
    <property type="evidence" value="ECO:0007669"/>
    <property type="project" value="UniProtKB-KW"/>
</dbReference>
<dbReference type="AlphaFoldDB" id="A0A935PXV5"/>
<dbReference type="InterPro" id="IPR038488">
    <property type="entry name" value="Integrase_DNA-bd_sf"/>
</dbReference>
<accession>A0A935PXV5</accession>
<dbReference type="PANTHER" id="PTHR30629:SF2">
    <property type="entry name" value="PROPHAGE INTEGRASE INTS-RELATED"/>
    <property type="match status" value="1"/>
</dbReference>
<dbReference type="EMBL" id="JADJMH010000004">
    <property type="protein sequence ID" value="MBK7674398.1"/>
    <property type="molecule type" value="Genomic_DNA"/>
</dbReference>
<evidence type="ECO:0000313" key="6">
    <source>
        <dbReference type="EMBL" id="MBK7674398.1"/>
    </source>
</evidence>
<proteinExistence type="inferred from homology"/>
<name>A0A935PXV5_9PROT</name>
<dbReference type="Pfam" id="PF22022">
    <property type="entry name" value="Phage_int_M"/>
    <property type="match status" value="1"/>
</dbReference>
<dbReference type="CDD" id="cd00801">
    <property type="entry name" value="INT_P4_C"/>
    <property type="match status" value="1"/>
</dbReference>
<dbReference type="InterPro" id="IPR011010">
    <property type="entry name" value="DNA_brk_join_enz"/>
</dbReference>
<reference evidence="6 7" key="1">
    <citation type="submission" date="2020-10" db="EMBL/GenBank/DDBJ databases">
        <title>Connecting structure to function with the recovery of over 1000 high-quality activated sludge metagenome-assembled genomes encoding full-length rRNA genes using long-read sequencing.</title>
        <authorList>
            <person name="Singleton C.M."/>
            <person name="Petriglieri F."/>
            <person name="Kristensen J.M."/>
            <person name="Kirkegaard R.H."/>
            <person name="Michaelsen T.Y."/>
            <person name="Andersen M.H."/>
            <person name="Karst S.M."/>
            <person name="Dueholm M.S."/>
            <person name="Nielsen P.H."/>
            <person name="Albertsen M."/>
        </authorList>
    </citation>
    <scope>NUCLEOTIDE SEQUENCE [LARGE SCALE GENOMIC DNA]</scope>
    <source>
        <strain evidence="6">EsbW_18-Q3-R4-48_BATAC.285</strain>
    </source>
</reference>
<dbReference type="Gene3D" id="1.10.150.130">
    <property type="match status" value="1"/>
</dbReference>
<evidence type="ECO:0000259" key="5">
    <source>
        <dbReference type="PROSITE" id="PS51898"/>
    </source>
</evidence>
<evidence type="ECO:0000256" key="1">
    <source>
        <dbReference type="ARBA" id="ARBA00008857"/>
    </source>
</evidence>
<evidence type="ECO:0000256" key="3">
    <source>
        <dbReference type="ARBA" id="ARBA00023125"/>
    </source>
</evidence>
<dbReference type="PANTHER" id="PTHR30629">
    <property type="entry name" value="PROPHAGE INTEGRASE"/>
    <property type="match status" value="1"/>
</dbReference>
<dbReference type="SUPFAM" id="SSF56349">
    <property type="entry name" value="DNA breaking-rejoining enzymes"/>
    <property type="match status" value="1"/>
</dbReference>
<dbReference type="PROSITE" id="PS51898">
    <property type="entry name" value="TYR_RECOMBINASE"/>
    <property type="match status" value="1"/>
</dbReference>
<feature type="domain" description="Tyr recombinase" evidence="5">
    <location>
        <begin position="224"/>
        <end position="420"/>
    </location>
</feature>
<dbReference type="Proteomes" id="UP000697998">
    <property type="component" value="Unassembled WGS sequence"/>
</dbReference>
<dbReference type="InterPro" id="IPR013762">
    <property type="entry name" value="Integrase-like_cat_sf"/>
</dbReference>
<comment type="similarity">
    <text evidence="1">Belongs to the 'phage' integrase family.</text>
</comment>
<comment type="caution">
    <text evidence="6">The sequence shown here is derived from an EMBL/GenBank/DDBJ whole genome shotgun (WGS) entry which is preliminary data.</text>
</comment>
<evidence type="ECO:0000256" key="2">
    <source>
        <dbReference type="ARBA" id="ARBA00022908"/>
    </source>
</evidence>
<dbReference type="Pfam" id="PF00589">
    <property type="entry name" value="Phage_integrase"/>
    <property type="match status" value="1"/>
</dbReference>
<dbReference type="InterPro" id="IPR010998">
    <property type="entry name" value="Integrase_recombinase_N"/>
</dbReference>
<evidence type="ECO:0000256" key="4">
    <source>
        <dbReference type="ARBA" id="ARBA00023172"/>
    </source>
</evidence>
<gene>
    <name evidence="6" type="ORF">IPJ27_06285</name>
</gene>
<keyword evidence="3" id="KW-0238">DNA-binding</keyword>
<keyword evidence="2" id="KW-0229">DNA integration</keyword>
<protein>
    <submittedName>
        <fullName evidence="6">Tyrosine-type recombinase/integrase</fullName>
    </submittedName>
</protein>
<sequence>MGTLNDVTCKTAKAVGKDLFLGDGGGLYLRVRPGENTKKVWLYRFKRLTDSGSRWFEIGTYPELSLLRARLKAVELAVKRRAGIDPIDEAKAADMAAAEAEAAAEAAKTVASARAAARLTVGALLDRWQADYLSHKRKDGGTEIRRSFAKDVLPAIGAVPAEDVRRGMVANLLDGVVRRGSPVIANYLLADMRQMFEFAKARQIIEANPCDGLSKAQFGGVKVERDRVLSEGEIKELLAKIPGAKLQKRTEAAIWLMLGTGCRVGEISQARWSAVDLVGRIWTIPPEVAKNTKEHKIYLSSFAAKWFEVLKPTTSASEWVFPAQNKLGEHLCVKSIAKQIGDRQREGTPMQNRSQAVASLKLSGGDWTPHDLRRTAATLAGELGTPPYVIERMLNHQQRNPLERIYQRQSLESEQREGWRLLGERLALLTSGASNVVTLKQTA</sequence>